<feature type="non-terminal residue" evidence="1">
    <location>
        <position position="87"/>
    </location>
</feature>
<gene>
    <name evidence="1" type="ORF">MRATA1EN22A_LOCUS14501</name>
</gene>
<organism evidence="1 2">
    <name type="scientific">Rangifer tarandus platyrhynchus</name>
    <name type="common">Svalbard reindeer</name>
    <dbReference type="NCBI Taxonomy" id="3082113"/>
    <lineage>
        <taxon>Eukaryota</taxon>
        <taxon>Metazoa</taxon>
        <taxon>Chordata</taxon>
        <taxon>Craniata</taxon>
        <taxon>Vertebrata</taxon>
        <taxon>Euteleostomi</taxon>
        <taxon>Mammalia</taxon>
        <taxon>Eutheria</taxon>
        <taxon>Laurasiatheria</taxon>
        <taxon>Artiodactyla</taxon>
        <taxon>Ruminantia</taxon>
        <taxon>Pecora</taxon>
        <taxon>Cervidae</taxon>
        <taxon>Odocoileinae</taxon>
        <taxon>Rangifer</taxon>
    </lineage>
</organism>
<reference evidence="1" key="2">
    <citation type="submission" date="2025-03" db="EMBL/GenBank/DDBJ databases">
        <authorList>
            <consortium name="ELIXIR-Norway"/>
            <consortium name="Elixir Norway"/>
        </authorList>
    </citation>
    <scope>NUCLEOTIDE SEQUENCE</scope>
</reference>
<dbReference type="EMBL" id="OX596109">
    <property type="protein sequence ID" value="CAN0261134.1"/>
    <property type="molecule type" value="Genomic_DNA"/>
</dbReference>
<sequence>PGVCLHSATLANTFLGQCSPAHGEGGSRSASEGAGCHAGVTWPRAPGTSHGPLARRGGPTPGMPNAGVGSKASSARRSKQPWEAFGS</sequence>
<proteinExistence type="predicted"/>
<reference evidence="1" key="1">
    <citation type="submission" date="2023-05" db="EMBL/GenBank/DDBJ databases">
        <authorList>
            <consortium name="ELIXIR-Norway"/>
        </authorList>
    </citation>
    <scope>NUCLEOTIDE SEQUENCE</scope>
</reference>
<accession>A0AC59Z720</accession>
<dbReference type="Proteomes" id="UP001162501">
    <property type="component" value="Chromosome 25"/>
</dbReference>
<evidence type="ECO:0000313" key="2">
    <source>
        <dbReference type="Proteomes" id="UP001162501"/>
    </source>
</evidence>
<protein>
    <submittedName>
        <fullName evidence="1">Uncharacterized protein</fullName>
    </submittedName>
</protein>
<name>A0AC59Z720_RANTA</name>
<feature type="non-terminal residue" evidence="1">
    <location>
        <position position="1"/>
    </location>
</feature>
<evidence type="ECO:0000313" key="1">
    <source>
        <dbReference type="EMBL" id="CAN0261134.1"/>
    </source>
</evidence>